<name>A0ABV4L6Y8_9GAMM</name>
<evidence type="ECO:0000313" key="2">
    <source>
        <dbReference type="Proteomes" id="UP001569154"/>
    </source>
</evidence>
<accession>A0ABV4L6Y8</accession>
<evidence type="ECO:0000313" key="1">
    <source>
        <dbReference type="EMBL" id="MEZ8083452.1"/>
    </source>
</evidence>
<comment type="caution">
    <text evidence="1">The sequence shown here is derived from an EMBL/GenBank/DDBJ whole genome shotgun (WGS) entry which is preliminary data.</text>
</comment>
<reference evidence="1 2" key="1">
    <citation type="submission" date="2024-06" db="EMBL/GenBank/DDBJ databases">
        <authorList>
            <person name="Steensen K."/>
            <person name="Seneca J."/>
            <person name="Bartlau N."/>
            <person name="Yu A.X."/>
            <person name="Polz M.F."/>
        </authorList>
    </citation>
    <scope>NUCLEOTIDE SEQUENCE [LARGE SCALE GENOMIC DNA]</scope>
    <source>
        <strain evidence="1 2">1F260</strain>
    </source>
</reference>
<gene>
    <name evidence="1" type="ORF">ACED35_20245</name>
</gene>
<keyword evidence="2" id="KW-1185">Reference proteome</keyword>
<dbReference type="Proteomes" id="UP001569154">
    <property type="component" value="Unassembled WGS sequence"/>
</dbReference>
<protein>
    <submittedName>
        <fullName evidence="1">Uncharacterized protein</fullName>
    </submittedName>
</protein>
<dbReference type="EMBL" id="JBGONM010000063">
    <property type="protein sequence ID" value="MEZ8083452.1"/>
    <property type="molecule type" value="Genomic_DNA"/>
</dbReference>
<organism evidence="1 2">
    <name type="scientific">Enterovibrio norvegicus</name>
    <dbReference type="NCBI Taxonomy" id="188144"/>
    <lineage>
        <taxon>Bacteria</taxon>
        <taxon>Pseudomonadati</taxon>
        <taxon>Pseudomonadota</taxon>
        <taxon>Gammaproteobacteria</taxon>
        <taxon>Vibrionales</taxon>
        <taxon>Vibrionaceae</taxon>
        <taxon>Enterovibrio</taxon>
    </lineage>
</organism>
<dbReference type="RefSeq" id="WP_017014923.1">
    <property type="nucleotide sequence ID" value="NZ_AJYG02000063.1"/>
</dbReference>
<proteinExistence type="predicted"/>
<sequence>MIFLNNARNYNHEEIHSIKGAIYDRKVDASDYGYRALLKVNKGDNAVVCSPTGNGFIKIAEYQITENIPSRKGYGYECQVLTGLLLRSTELPKTEAAQNLLGKRFFDKNGNFLRRAVLT</sequence>